<evidence type="ECO:0000313" key="2">
    <source>
        <dbReference type="Proteomes" id="UP000887159"/>
    </source>
</evidence>
<sequence length="109" mass="12489">MSKLKHSPVGVRRREQFKCSPRHLTMVLDYENISLVMEEAKQNVSFRVYQAECSLHSLGWVGPFLLLEFHSRLGSLVDPCFSHGYRYDTPRAVGIISSSMRPEFVGTKD</sequence>
<accession>A0A8X6W1L4</accession>
<dbReference type="EMBL" id="BMAU01021375">
    <property type="protein sequence ID" value="GFY26397.1"/>
    <property type="molecule type" value="Genomic_DNA"/>
</dbReference>
<gene>
    <name evidence="1" type="ORF">TNCV_25941</name>
</gene>
<reference evidence="1" key="1">
    <citation type="submission" date="2020-08" db="EMBL/GenBank/DDBJ databases">
        <title>Multicomponent nature underlies the extraordinary mechanical properties of spider dragline silk.</title>
        <authorList>
            <person name="Kono N."/>
            <person name="Nakamura H."/>
            <person name="Mori M."/>
            <person name="Yoshida Y."/>
            <person name="Ohtoshi R."/>
            <person name="Malay A.D."/>
            <person name="Moran D.A.P."/>
            <person name="Tomita M."/>
            <person name="Numata K."/>
            <person name="Arakawa K."/>
        </authorList>
    </citation>
    <scope>NUCLEOTIDE SEQUENCE</scope>
</reference>
<keyword evidence="2" id="KW-1185">Reference proteome</keyword>
<proteinExistence type="predicted"/>
<dbReference type="Proteomes" id="UP000887159">
    <property type="component" value="Unassembled WGS sequence"/>
</dbReference>
<organism evidence="1 2">
    <name type="scientific">Trichonephila clavipes</name>
    <name type="common">Golden silk orbweaver</name>
    <name type="synonym">Nephila clavipes</name>
    <dbReference type="NCBI Taxonomy" id="2585209"/>
    <lineage>
        <taxon>Eukaryota</taxon>
        <taxon>Metazoa</taxon>
        <taxon>Ecdysozoa</taxon>
        <taxon>Arthropoda</taxon>
        <taxon>Chelicerata</taxon>
        <taxon>Arachnida</taxon>
        <taxon>Araneae</taxon>
        <taxon>Araneomorphae</taxon>
        <taxon>Entelegynae</taxon>
        <taxon>Araneoidea</taxon>
        <taxon>Nephilidae</taxon>
        <taxon>Trichonephila</taxon>
    </lineage>
</organism>
<evidence type="ECO:0000313" key="1">
    <source>
        <dbReference type="EMBL" id="GFY26397.1"/>
    </source>
</evidence>
<protein>
    <submittedName>
        <fullName evidence="1">Uncharacterized protein</fullName>
    </submittedName>
</protein>
<comment type="caution">
    <text evidence="1">The sequence shown here is derived from an EMBL/GenBank/DDBJ whole genome shotgun (WGS) entry which is preliminary data.</text>
</comment>
<name>A0A8X6W1L4_TRICX</name>
<dbReference type="AlphaFoldDB" id="A0A8X6W1L4"/>